<dbReference type="Pfam" id="PF04073">
    <property type="entry name" value="tRNA_edit"/>
    <property type="match status" value="1"/>
</dbReference>
<dbReference type="AlphaFoldDB" id="A0A6N8CL86"/>
<evidence type="ECO:0000259" key="5">
    <source>
        <dbReference type="Pfam" id="PF04073"/>
    </source>
</evidence>
<reference evidence="6 7" key="1">
    <citation type="submission" date="2019-11" db="EMBL/GenBank/DDBJ databases">
        <title>Terrilactibacillus tamarindus sp. nov. BCM23-1 isolated from bark of Tamarindus indica.</title>
        <authorList>
            <person name="Kingkaew E."/>
            <person name="Tanasupawat S."/>
        </authorList>
    </citation>
    <scope>NUCLEOTIDE SEQUENCE [LARGE SCALE GENOMIC DNA]</scope>
    <source>
        <strain evidence="6 7">BCM23-1</strain>
    </source>
</reference>
<dbReference type="PIRSF" id="PIRSF006181">
    <property type="entry name" value="EbsC_YbaK"/>
    <property type="match status" value="1"/>
</dbReference>
<evidence type="ECO:0000256" key="3">
    <source>
        <dbReference type="ARBA" id="ARBA00023239"/>
    </source>
</evidence>
<dbReference type="CDD" id="cd00002">
    <property type="entry name" value="YbaK_deacylase"/>
    <property type="match status" value="1"/>
</dbReference>
<keyword evidence="7" id="KW-1185">Reference proteome</keyword>
<organism evidence="6 7">
    <name type="scientific">Terrilactibacillus tamarindi</name>
    <dbReference type="NCBI Taxonomy" id="2599694"/>
    <lineage>
        <taxon>Bacteria</taxon>
        <taxon>Bacillati</taxon>
        <taxon>Bacillota</taxon>
        <taxon>Bacilli</taxon>
        <taxon>Bacillales</taxon>
        <taxon>Bacillaceae</taxon>
        <taxon>Terrilactibacillus</taxon>
    </lineage>
</organism>
<feature type="domain" description="YbaK/aminoacyl-tRNA synthetase-associated" evidence="5">
    <location>
        <begin position="39"/>
        <end position="149"/>
    </location>
</feature>
<evidence type="ECO:0000313" key="6">
    <source>
        <dbReference type="EMBL" id="MTT30632.1"/>
    </source>
</evidence>
<comment type="similarity">
    <text evidence="1 4">Belongs to the prolyl-tRNA editing family. YbaK/EbsC subfamily.</text>
</comment>
<dbReference type="SUPFAM" id="SSF55826">
    <property type="entry name" value="YbaK/ProRS associated domain"/>
    <property type="match status" value="1"/>
</dbReference>
<evidence type="ECO:0000256" key="1">
    <source>
        <dbReference type="ARBA" id="ARBA00009798"/>
    </source>
</evidence>
<keyword evidence="3 4" id="KW-0456">Lyase</keyword>
<dbReference type="RefSeq" id="WP_155216019.1">
    <property type="nucleotide sequence ID" value="NZ_WNHB01000002.1"/>
</dbReference>
<evidence type="ECO:0000256" key="4">
    <source>
        <dbReference type="PIRNR" id="PIRNR006181"/>
    </source>
</evidence>
<comment type="caution">
    <text evidence="6">The sequence shown here is derived from an EMBL/GenBank/DDBJ whole genome shotgun (WGS) entry which is preliminary data.</text>
</comment>
<dbReference type="InterPro" id="IPR004369">
    <property type="entry name" value="Prolyl-tRNA_editing_YbaK/EbsC"/>
</dbReference>
<dbReference type="InterPro" id="IPR007214">
    <property type="entry name" value="YbaK/aa-tRNA-synth-assoc-dom"/>
</dbReference>
<dbReference type="GO" id="GO:0016829">
    <property type="term" value="F:lyase activity"/>
    <property type="evidence" value="ECO:0007669"/>
    <property type="project" value="UniProtKB-KW"/>
</dbReference>
<dbReference type="GO" id="GO:0002161">
    <property type="term" value="F:aminoacyl-tRNA deacylase activity"/>
    <property type="evidence" value="ECO:0007669"/>
    <property type="project" value="InterPro"/>
</dbReference>
<name>A0A6N8CL86_9BACI</name>
<dbReference type="NCBIfam" id="TIGR00011">
    <property type="entry name" value="YbaK_EbsC"/>
    <property type="match status" value="1"/>
</dbReference>
<dbReference type="Gene3D" id="3.90.960.10">
    <property type="entry name" value="YbaK/aminoacyl-tRNA synthetase-associated domain"/>
    <property type="match status" value="1"/>
</dbReference>
<dbReference type="Proteomes" id="UP000440978">
    <property type="component" value="Unassembled WGS sequence"/>
</dbReference>
<dbReference type="EMBL" id="WNHB01000002">
    <property type="protein sequence ID" value="MTT30632.1"/>
    <property type="molecule type" value="Genomic_DNA"/>
</dbReference>
<dbReference type="PANTHER" id="PTHR30411">
    <property type="entry name" value="CYTOPLASMIC PROTEIN"/>
    <property type="match status" value="1"/>
</dbReference>
<dbReference type="OrthoDB" id="9809296at2"/>
<sequence length="160" mass="17706">MAKEKIAKTNAMRLLDAENIEYQVTAYDVSDGKIDGISVAHKVGKNPKTIFKTLVTHGHNGIYVFIVPVEKELDLKKAAKAAREKKVEMLHVKDIQKTTGYIRGGCSPVGMKKQYPTFIDDHANQFEQIVVSGGKIGLQIQLKLTDLIKVTNGEVRAVTK</sequence>
<accession>A0A6N8CL86</accession>
<gene>
    <name evidence="6" type="primary">ybaK</name>
    <name evidence="6" type="ORF">GMB86_01210</name>
</gene>
<evidence type="ECO:0000313" key="7">
    <source>
        <dbReference type="Proteomes" id="UP000440978"/>
    </source>
</evidence>
<dbReference type="PANTHER" id="PTHR30411:SF0">
    <property type="entry name" value="CYS-TRNA(PRO)_CYS-TRNA(CYS) DEACYLASE YBAK"/>
    <property type="match status" value="1"/>
</dbReference>
<evidence type="ECO:0000256" key="2">
    <source>
        <dbReference type="ARBA" id="ARBA00022917"/>
    </source>
</evidence>
<dbReference type="EC" id="4.2.-.-" evidence="4"/>
<protein>
    <recommendedName>
        <fullName evidence="4">Cys-tRNA(Pro)/Cys-tRNA(Cys) deacylase</fullName>
        <ecNumber evidence="4">4.2.-.-</ecNumber>
    </recommendedName>
</protein>
<dbReference type="GO" id="GO:0006412">
    <property type="term" value="P:translation"/>
    <property type="evidence" value="ECO:0007669"/>
    <property type="project" value="UniProtKB-KW"/>
</dbReference>
<dbReference type="InterPro" id="IPR036754">
    <property type="entry name" value="YbaK/aa-tRNA-synt-asso_dom_sf"/>
</dbReference>
<keyword evidence="2 4" id="KW-0648">Protein biosynthesis</keyword>
<proteinExistence type="inferred from homology"/>